<dbReference type="Proteomes" id="UP000076407">
    <property type="component" value="Unassembled WGS sequence"/>
</dbReference>
<evidence type="ECO:0000313" key="2">
    <source>
        <dbReference type="Proteomes" id="UP000076407"/>
    </source>
</evidence>
<protein>
    <submittedName>
        <fullName evidence="1">Uncharacterized protein</fullName>
    </submittedName>
</protein>
<accession>A0A182XTT5</accession>
<proteinExistence type="predicted"/>
<keyword evidence="2" id="KW-1185">Reference proteome</keyword>
<organism evidence="1 2">
    <name type="scientific">Anopheles quadriannulatus</name>
    <name type="common">Mosquito</name>
    <dbReference type="NCBI Taxonomy" id="34691"/>
    <lineage>
        <taxon>Eukaryota</taxon>
        <taxon>Metazoa</taxon>
        <taxon>Ecdysozoa</taxon>
        <taxon>Arthropoda</taxon>
        <taxon>Hexapoda</taxon>
        <taxon>Insecta</taxon>
        <taxon>Pterygota</taxon>
        <taxon>Neoptera</taxon>
        <taxon>Endopterygota</taxon>
        <taxon>Diptera</taxon>
        <taxon>Nematocera</taxon>
        <taxon>Culicoidea</taxon>
        <taxon>Culicidae</taxon>
        <taxon>Anophelinae</taxon>
        <taxon>Anopheles</taxon>
    </lineage>
</organism>
<reference evidence="1" key="1">
    <citation type="submission" date="2020-05" db="UniProtKB">
        <authorList>
            <consortium name="EnsemblMetazoa"/>
        </authorList>
    </citation>
    <scope>IDENTIFICATION</scope>
    <source>
        <strain evidence="1">SANGQUA</strain>
    </source>
</reference>
<evidence type="ECO:0000313" key="1">
    <source>
        <dbReference type="EnsemblMetazoa" id="AQUA015218-PA"/>
    </source>
</evidence>
<sequence>MLEHVTNNVRAANEKINVDSPLLMCTITR</sequence>
<dbReference type="AlphaFoldDB" id="A0A182XTT5"/>
<dbReference type="VEuPathDB" id="VectorBase:AQUA015218"/>
<dbReference type="EnsemblMetazoa" id="AQUA015218-RA">
    <property type="protein sequence ID" value="AQUA015218-PA"/>
    <property type="gene ID" value="AQUA015218"/>
</dbReference>
<name>A0A182XTT5_ANOQN</name>